<comment type="caution">
    <text evidence="2">The sequence shown here is derived from an EMBL/GenBank/DDBJ whole genome shotgun (WGS) entry which is preliminary data.</text>
</comment>
<feature type="region of interest" description="Disordered" evidence="1">
    <location>
        <begin position="1"/>
        <end position="69"/>
    </location>
</feature>
<feature type="compositionally biased region" description="Basic residues" evidence="1">
    <location>
        <begin position="57"/>
        <end position="69"/>
    </location>
</feature>
<evidence type="ECO:0000256" key="1">
    <source>
        <dbReference type="SAM" id="MobiDB-lite"/>
    </source>
</evidence>
<evidence type="ECO:0000313" key="2">
    <source>
        <dbReference type="EMBL" id="MCI78610.1"/>
    </source>
</evidence>
<gene>
    <name evidence="2" type="ORF">A2U01_0099881</name>
</gene>
<name>A0A392UWQ2_9FABA</name>
<evidence type="ECO:0000313" key="3">
    <source>
        <dbReference type="Proteomes" id="UP000265520"/>
    </source>
</evidence>
<dbReference type="AlphaFoldDB" id="A0A392UWQ2"/>
<accession>A0A392UWQ2</accession>
<reference evidence="2 3" key="1">
    <citation type="journal article" date="2018" name="Front. Plant Sci.">
        <title>Red Clover (Trifolium pratense) and Zigzag Clover (T. medium) - A Picture of Genomic Similarities and Differences.</title>
        <authorList>
            <person name="Dluhosova J."/>
            <person name="Istvanek J."/>
            <person name="Nedelnik J."/>
            <person name="Repkova J."/>
        </authorList>
    </citation>
    <scope>NUCLEOTIDE SEQUENCE [LARGE SCALE GENOMIC DNA]</scope>
    <source>
        <strain evidence="3">cv. 10/8</strain>
        <tissue evidence="2">Leaf</tissue>
    </source>
</reference>
<feature type="non-terminal residue" evidence="2">
    <location>
        <position position="69"/>
    </location>
</feature>
<protein>
    <submittedName>
        <fullName evidence="2">Uncharacterized protein</fullName>
    </submittedName>
</protein>
<proteinExistence type="predicted"/>
<dbReference type="EMBL" id="LXQA010954855">
    <property type="protein sequence ID" value="MCI78610.1"/>
    <property type="molecule type" value="Genomic_DNA"/>
</dbReference>
<organism evidence="2 3">
    <name type="scientific">Trifolium medium</name>
    <dbReference type="NCBI Taxonomy" id="97028"/>
    <lineage>
        <taxon>Eukaryota</taxon>
        <taxon>Viridiplantae</taxon>
        <taxon>Streptophyta</taxon>
        <taxon>Embryophyta</taxon>
        <taxon>Tracheophyta</taxon>
        <taxon>Spermatophyta</taxon>
        <taxon>Magnoliopsida</taxon>
        <taxon>eudicotyledons</taxon>
        <taxon>Gunneridae</taxon>
        <taxon>Pentapetalae</taxon>
        <taxon>rosids</taxon>
        <taxon>fabids</taxon>
        <taxon>Fabales</taxon>
        <taxon>Fabaceae</taxon>
        <taxon>Papilionoideae</taxon>
        <taxon>50 kb inversion clade</taxon>
        <taxon>NPAAA clade</taxon>
        <taxon>Hologalegina</taxon>
        <taxon>IRL clade</taxon>
        <taxon>Trifolieae</taxon>
        <taxon>Trifolium</taxon>
    </lineage>
</organism>
<sequence length="69" mass="7569">MMKEEGIIITGADIGTEPSEDRKGKRVAGKVKADIVVKESKKRAAPSCSDKDEVTKKQRTQKKRAPRAS</sequence>
<dbReference type="Proteomes" id="UP000265520">
    <property type="component" value="Unassembled WGS sequence"/>
</dbReference>
<keyword evidence="3" id="KW-1185">Reference proteome</keyword>